<dbReference type="PANTHER" id="PTHR45632:SF24">
    <property type="entry name" value="GALACTOSE OXIDASE"/>
    <property type="match status" value="1"/>
</dbReference>
<protein>
    <recommendedName>
        <fullName evidence="4">Galactose oxidase</fullName>
    </recommendedName>
</protein>
<evidence type="ECO:0000313" key="2">
    <source>
        <dbReference type="EMBL" id="KAF4627456.1"/>
    </source>
</evidence>
<accession>A0A8H4RF22</accession>
<dbReference type="Proteomes" id="UP000566819">
    <property type="component" value="Unassembled WGS sequence"/>
</dbReference>
<dbReference type="SUPFAM" id="SSF117281">
    <property type="entry name" value="Kelch motif"/>
    <property type="match status" value="2"/>
</dbReference>
<dbReference type="OrthoDB" id="45365at2759"/>
<evidence type="ECO:0008006" key="4">
    <source>
        <dbReference type="Google" id="ProtNLM"/>
    </source>
</evidence>
<evidence type="ECO:0000256" key="1">
    <source>
        <dbReference type="SAM" id="SignalP"/>
    </source>
</evidence>
<keyword evidence="1" id="KW-0732">Signal</keyword>
<feature type="chain" id="PRO_5034759801" description="Galactose oxidase" evidence="1">
    <location>
        <begin position="19"/>
        <end position="337"/>
    </location>
</feature>
<dbReference type="AlphaFoldDB" id="A0A8H4RF22"/>
<dbReference type="EMBL" id="JAAMPI010000965">
    <property type="protein sequence ID" value="KAF4627456.1"/>
    <property type="molecule type" value="Genomic_DNA"/>
</dbReference>
<sequence>MHLTQFLASFAFTLVVYSELDHYHNGPTWRELAPISRGPRQENGVTAVGTDIYVIGGIPQLPANATSVPTVDWVDIYSTTENKWRTVAPIPLPINHANAVTVDGKVYVLGGMVGNDTWIGVPDCFEYVPETDTWNTLPPMPSGQGRGASALGVDGSTVYLAGGEVILGLITGQQVSVNTVSSYDVNTQKWTTLPSLPEGRDHVGGSVINNTFYVVGGRFNGITNVRNTTFALDLTHPERGWVIKSEMHTARGGLSTSSIGSLIYTFGGEGNRTLIPNGVYNETEAYDTLSDTWVKLAAMPHPRHGTNAAAVGRCIFIPGGGNVTAAAAVSINDAFCI</sequence>
<dbReference type="Pfam" id="PF24681">
    <property type="entry name" value="Kelch_KLHDC2_KLHL20_DRC7"/>
    <property type="match status" value="1"/>
</dbReference>
<dbReference type="SMART" id="SM00612">
    <property type="entry name" value="Kelch"/>
    <property type="match status" value="5"/>
</dbReference>
<keyword evidence="3" id="KW-1185">Reference proteome</keyword>
<comment type="caution">
    <text evidence="2">The sequence shown here is derived from an EMBL/GenBank/DDBJ whole genome shotgun (WGS) entry which is preliminary data.</text>
</comment>
<name>A0A8H4RF22_9HELO</name>
<feature type="signal peptide" evidence="1">
    <location>
        <begin position="1"/>
        <end position="18"/>
    </location>
</feature>
<gene>
    <name evidence="2" type="ORF">G7Y89_g10699</name>
</gene>
<dbReference type="InterPro" id="IPR015915">
    <property type="entry name" value="Kelch-typ_b-propeller"/>
</dbReference>
<dbReference type="PANTHER" id="PTHR45632">
    <property type="entry name" value="LD33804P"/>
    <property type="match status" value="1"/>
</dbReference>
<evidence type="ECO:0000313" key="3">
    <source>
        <dbReference type="Proteomes" id="UP000566819"/>
    </source>
</evidence>
<organism evidence="2 3">
    <name type="scientific">Cudoniella acicularis</name>
    <dbReference type="NCBI Taxonomy" id="354080"/>
    <lineage>
        <taxon>Eukaryota</taxon>
        <taxon>Fungi</taxon>
        <taxon>Dikarya</taxon>
        <taxon>Ascomycota</taxon>
        <taxon>Pezizomycotina</taxon>
        <taxon>Leotiomycetes</taxon>
        <taxon>Helotiales</taxon>
        <taxon>Tricladiaceae</taxon>
        <taxon>Cudoniella</taxon>
    </lineage>
</organism>
<reference evidence="2 3" key="1">
    <citation type="submission" date="2020-03" db="EMBL/GenBank/DDBJ databases">
        <title>Draft Genome Sequence of Cudoniella acicularis.</title>
        <authorList>
            <person name="Buettner E."/>
            <person name="Kellner H."/>
        </authorList>
    </citation>
    <scope>NUCLEOTIDE SEQUENCE [LARGE SCALE GENOMIC DNA]</scope>
    <source>
        <strain evidence="2 3">DSM 108380</strain>
    </source>
</reference>
<proteinExistence type="predicted"/>
<dbReference type="Pfam" id="PF01344">
    <property type="entry name" value="Kelch_1"/>
    <property type="match status" value="2"/>
</dbReference>
<dbReference type="InterPro" id="IPR006652">
    <property type="entry name" value="Kelch_1"/>
</dbReference>
<dbReference type="Gene3D" id="2.120.10.80">
    <property type="entry name" value="Kelch-type beta propeller"/>
    <property type="match status" value="2"/>
</dbReference>